<dbReference type="AlphaFoldDB" id="A0A7W3SYZ3"/>
<comment type="caution">
    <text evidence="1">The sequence shown here is derived from an EMBL/GenBank/DDBJ whole genome shotgun (WGS) entry which is preliminary data.</text>
</comment>
<sequence length="463" mass="51673">MQGWTASPSKTKQAFVTLADGLNQSVESIEIKDSQAVFVVNMDSSLYPTVQVREGYTQFAAHTGYINRLFKFLGVWYCGNGKGLYKLSGSSWAAVYDYSDTNNNRLWDAAMFFDGSKLYFIDGYQQLRQYDGSSSTTLGAARPNSAFIATYSNRFFMAGANDNLLWYSALRDATDWSSTNKYTGTGKITVETQDGEKPTGLIGFNNHVLLFKRYTMHKLFGEDSTNFNMTQPYGVGCISDRTIVTTRESLYWLGPDGFYDYMGGAAPVKISDPIKHYINSINMAYAQHCVAGTDGRFVYLSLVTGSATTPNVTLKYDLQTRAWWVESYVATAYYLDGTTMYYATEDGRIMKMGGNTDNGTPISWSIETKPFSDGDETVRKTMNRLWIVADIEPGSSLNIAYAAGTEGGTWVDTYSQTNGTGQIQSIRIPVIVRTPETWFRLKLYGSGKVKIHRIIKEVSRRGS</sequence>
<evidence type="ECO:0000313" key="2">
    <source>
        <dbReference type="Proteomes" id="UP000567067"/>
    </source>
</evidence>
<name>A0A7W3SYZ3_9BACL</name>
<dbReference type="RefSeq" id="WP_182540492.1">
    <property type="nucleotide sequence ID" value="NZ_JACJIP010000066.1"/>
</dbReference>
<keyword evidence="2" id="KW-1185">Reference proteome</keyword>
<proteinExistence type="predicted"/>
<protein>
    <submittedName>
        <fullName evidence="1">Uncharacterized protein</fullName>
    </submittedName>
</protein>
<dbReference type="EMBL" id="JACJIP010000066">
    <property type="protein sequence ID" value="MBA9088723.1"/>
    <property type="molecule type" value="Genomic_DNA"/>
</dbReference>
<organism evidence="1 2">
    <name type="scientific">Fontibacillus solani</name>
    <dbReference type="NCBI Taxonomy" id="1572857"/>
    <lineage>
        <taxon>Bacteria</taxon>
        <taxon>Bacillati</taxon>
        <taxon>Bacillota</taxon>
        <taxon>Bacilli</taxon>
        <taxon>Bacillales</taxon>
        <taxon>Paenibacillaceae</taxon>
        <taxon>Fontibacillus</taxon>
    </lineage>
</organism>
<reference evidence="1 2" key="1">
    <citation type="submission" date="2020-08" db="EMBL/GenBank/DDBJ databases">
        <title>Genomic Encyclopedia of Type Strains, Phase III (KMG-III): the genomes of soil and plant-associated and newly described type strains.</title>
        <authorList>
            <person name="Whitman W."/>
        </authorList>
    </citation>
    <scope>NUCLEOTIDE SEQUENCE [LARGE SCALE GENOMIC DNA]</scope>
    <source>
        <strain evidence="1 2">CECT 8693</strain>
    </source>
</reference>
<dbReference type="Proteomes" id="UP000567067">
    <property type="component" value="Unassembled WGS sequence"/>
</dbReference>
<accession>A0A7W3SYZ3</accession>
<gene>
    <name evidence="1" type="ORF">FHR92_005241</name>
</gene>
<evidence type="ECO:0000313" key="1">
    <source>
        <dbReference type="EMBL" id="MBA9088723.1"/>
    </source>
</evidence>